<dbReference type="PANTHER" id="PTHR10983:SF73">
    <property type="entry name" value="1-ACYL-SN-GLYCEROL-3-PHOSPHATE ACYLTRANSFERASE EPSILON"/>
    <property type="match status" value="1"/>
</dbReference>
<evidence type="ECO:0000313" key="7">
    <source>
        <dbReference type="Ensembl" id="ENSCSAVP00000009983.1"/>
    </source>
</evidence>
<keyword evidence="5" id="KW-0812">Transmembrane</keyword>
<dbReference type="STRING" id="51511.ENSCSAVP00000009983"/>
<keyword evidence="4" id="KW-0012">Acyltransferase</keyword>
<keyword evidence="5" id="KW-0472">Membrane</keyword>
<dbReference type="InParanoid" id="H2YXC2"/>
<evidence type="ECO:0000256" key="4">
    <source>
        <dbReference type="ARBA" id="ARBA00023315"/>
    </source>
</evidence>
<dbReference type="HOGENOM" id="CLU_041844_2_0_1"/>
<sequence length="373" mass="42491">MVVYGVIKTVLRFLKASSATAIMVGVAPTVAIFHTGWRVVSIFLPRRCFHSGEDFLWGSYQKVIVFFFEHMTGVEILISGDMPKEKENNILICNHQCTMDWISTDFLAIRQNMVGNMRYVFKDAIKYIPLYGYVFGMHGGVFVKRDGTYNQTNMQRVLRSLMKHKVDMYFIVFPEGTRYSSKRKQLLAKSQAYAIENDLAPLNEVLTPRVKAFHCALSTMKDYVSAVYDATILYETQSTPIQAGHRPSAPSMWQFLMSEKPRIRIQFDRIPVEDIPSSTQTSTLRWLHNRFARKDLLISQHYGLQEDVENHNNVAVFGNEEHSNLPLLKTLPSTLAFTTTTSALLLHPLGRLVYFGTVLGGSILGMAYANVFF</sequence>
<dbReference type="Ensembl" id="ENSCSAVT00000010105.1">
    <property type="protein sequence ID" value="ENSCSAVP00000009983.1"/>
    <property type="gene ID" value="ENSCSAVG00000005884.1"/>
</dbReference>
<accession>H2YXC2</accession>
<evidence type="ECO:0000256" key="1">
    <source>
        <dbReference type="ARBA" id="ARBA00008655"/>
    </source>
</evidence>
<feature type="domain" description="Phospholipid/glycerol acyltransferase" evidence="6">
    <location>
        <begin position="89"/>
        <end position="214"/>
    </location>
</feature>
<protein>
    <recommendedName>
        <fullName evidence="6">Phospholipid/glycerol acyltransferase domain-containing protein</fullName>
    </recommendedName>
</protein>
<dbReference type="GO" id="GO:0005783">
    <property type="term" value="C:endoplasmic reticulum"/>
    <property type="evidence" value="ECO:0007669"/>
    <property type="project" value="TreeGrafter"/>
</dbReference>
<dbReference type="InterPro" id="IPR032098">
    <property type="entry name" value="Acyltransf_C"/>
</dbReference>
<dbReference type="AlphaFoldDB" id="H2YXC2"/>
<reference evidence="8" key="1">
    <citation type="submission" date="2003-08" db="EMBL/GenBank/DDBJ databases">
        <authorList>
            <person name="Birren B."/>
            <person name="Nusbaum C."/>
            <person name="Abebe A."/>
            <person name="Abouelleil A."/>
            <person name="Adekoya E."/>
            <person name="Ait-zahra M."/>
            <person name="Allen N."/>
            <person name="Allen T."/>
            <person name="An P."/>
            <person name="Anderson M."/>
            <person name="Anderson S."/>
            <person name="Arachchi H."/>
            <person name="Armbruster J."/>
            <person name="Bachantsang P."/>
            <person name="Baldwin J."/>
            <person name="Barry A."/>
            <person name="Bayul T."/>
            <person name="Blitshsteyn B."/>
            <person name="Bloom T."/>
            <person name="Blye J."/>
            <person name="Boguslavskiy L."/>
            <person name="Borowsky M."/>
            <person name="Boukhgalter B."/>
            <person name="Brunache A."/>
            <person name="Butler J."/>
            <person name="Calixte N."/>
            <person name="Calvo S."/>
            <person name="Camarata J."/>
            <person name="Campo K."/>
            <person name="Chang J."/>
            <person name="Cheshatsang Y."/>
            <person name="Citroen M."/>
            <person name="Collymore A."/>
            <person name="Considine T."/>
            <person name="Cook A."/>
            <person name="Cooke P."/>
            <person name="Corum B."/>
            <person name="Cuomo C."/>
            <person name="David R."/>
            <person name="Dawoe T."/>
            <person name="Degray S."/>
            <person name="Dodge S."/>
            <person name="Dooley K."/>
            <person name="Dorje P."/>
            <person name="Dorjee K."/>
            <person name="Dorris L."/>
            <person name="Duffey N."/>
            <person name="Dupes A."/>
            <person name="Elkins T."/>
            <person name="Engels R."/>
            <person name="Erickson J."/>
            <person name="Farina A."/>
            <person name="Faro S."/>
            <person name="Ferreira P."/>
            <person name="Fischer H."/>
            <person name="Fitzgerald M."/>
            <person name="Foley K."/>
            <person name="Gage D."/>
            <person name="Galagan J."/>
            <person name="Gearin G."/>
            <person name="Gnerre S."/>
            <person name="Gnirke A."/>
            <person name="Goyette A."/>
            <person name="Graham J."/>
            <person name="Grandbois E."/>
            <person name="Gyaltsen K."/>
            <person name="Hafez N."/>
            <person name="Hagopian D."/>
            <person name="Hagos B."/>
            <person name="Hall J."/>
            <person name="Hatcher B."/>
            <person name="Heller A."/>
            <person name="Higgins H."/>
            <person name="Honan T."/>
            <person name="Horn A."/>
            <person name="Houde N."/>
            <person name="Hughes L."/>
            <person name="Hulme W."/>
            <person name="Husby E."/>
            <person name="Iliev I."/>
            <person name="Jaffe D."/>
            <person name="Jones C."/>
            <person name="Kamal M."/>
            <person name="Kamat A."/>
            <person name="Kamvysselis M."/>
            <person name="Karlsson E."/>
            <person name="Kells C."/>
            <person name="Kieu A."/>
            <person name="Kisner P."/>
            <person name="Kodira C."/>
            <person name="Kulbokas E."/>
            <person name="Labutti K."/>
            <person name="Lama D."/>
            <person name="Landers T."/>
            <person name="Leger J."/>
            <person name="Levine S."/>
            <person name="Lewis D."/>
            <person name="Lewis T."/>
            <person name="Lindblad-toh K."/>
            <person name="Liu X."/>
            <person name="Lokyitsang T."/>
            <person name="Lokyitsang Y."/>
            <person name="Lucien O."/>
            <person name="Lui A."/>
            <person name="Ma L.J."/>
            <person name="Mabbitt R."/>
            <person name="Macdonald J."/>
            <person name="Maclean C."/>
            <person name="Major J."/>
            <person name="Manning J."/>
            <person name="Marabella R."/>
            <person name="Maru K."/>
            <person name="Matthews C."/>
            <person name="Mauceli E."/>
            <person name="Mccarthy M."/>
            <person name="Mcdonough S."/>
            <person name="Mcghee T."/>
            <person name="Meldrim J."/>
            <person name="Meneus L."/>
            <person name="Mesirov J."/>
            <person name="Mihalev A."/>
            <person name="Mihova T."/>
            <person name="Mikkelsen T."/>
            <person name="Mlenga V."/>
            <person name="Moru K."/>
            <person name="Mozes J."/>
            <person name="Mulrain L."/>
            <person name="Munson G."/>
            <person name="Naylor J."/>
            <person name="Newes C."/>
            <person name="Nguyen C."/>
            <person name="Nguyen N."/>
            <person name="Nguyen T."/>
            <person name="Nicol R."/>
            <person name="Nielsen C."/>
            <person name="Nizzari M."/>
            <person name="Norbu C."/>
            <person name="Norbu N."/>
            <person name="O'donnell P."/>
            <person name="Okoawo O."/>
            <person name="O'leary S."/>
            <person name="Omotosho B."/>
            <person name="O'neill K."/>
            <person name="Osman S."/>
            <person name="Parker S."/>
            <person name="Perrin D."/>
            <person name="Phunkhang P."/>
            <person name="Piqani B."/>
            <person name="Purcell S."/>
            <person name="Rachupka T."/>
            <person name="Ramasamy U."/>
            <person name="Rameau R."/>
            <person name="Ray V."/>
            <person name="Raymond C."/>
            <person name="Retta R."/>
            <person name="Richardson S."/>
            <person name="Rise C."/>
            <person name="Rodriguez J."/>
            <person name="Rogers J."/>
            <person name="Rogov P."/>
            <person name="Rutman M."/>
            <person name="Schupbach R."/>
            <person name="Seaman C."/>
            <person name="Settipalli S."/>
            <person name="Sharpe T."/>
            <person name="Sheridan J."/>
            <person name="Sherpa N."/>
            <person name="Shi J."/>
            <person name="Smirnov S."/>
            <person name="Smith C."/>
            <person name="Sougnez C."/>
            <person name="Spencer B."/>
            <person name="Stalker J."/>
            <person name="Stange-thomann N."/>
            <person name="Stavropoulos S."/>
            <person name="Stetson K."/>
            <person name="Stone C."/>
            <person name="Stone S."/>
            <person name="Stubbs M."/>
            <person name="Talamas J."/>
            <person name="Tchuinga P."/>
            <person name="Tenzing P."/>
            <person name="Tesfaye S."/>
            <person name="Theodore J."/>
            <person name="Thoulutsang Y."/>
            <person name="Topham K."/>
            <person name="Towey S."/>
            <person name="Tsamla T."/>
            <person name="Tsomo N."/>
            <person name="Vallee D."/>
            <person name="Vassiliev H."/>
            <person name="Venkataraman V."/>
            <person name="Vinson J."/>
            <person name="Vo A."/>
            <person name="Wade C."/>
            <person name="Wang S."/>
            <person name="Wangchuk T."/>
            <person name="Wangdi T."/>
            <person name="Whittaker C."/>
            <person name="Wilkinson J."/>
            <person name="Wu Y."/>
            <person name="Wyman D."/>
            <person name="Yadav S."/>
            <person name="Yang S."/>
            <person name="Yang X."/>
            <person name="Yeager S."/>
            <person name="Yee E."/>
            <person name="Young G."/>
            <person name="Zainoun J."/>
            <person name="Zembeck L."/>
            <person name="Zimmer A."/>
            <person name="Zody M."/>
            <person name="Lander E."/>
        </authorList>
    </citation>
    <scope>NUCLEOTIDE SEQUENCE [LARGE SCALE GENOMIC DNA]</scope>
</reference>
<organism evidence="7 8">
    <name type="scientific">Ciona savignyi</name>
    <name type="common">Pacific transparent sea squirt</name>
    <dbReference type="NCBI Taxonomy" id="51511"/>
    <lineage>
        <taxon>Eukaryota</taxon>
        <taxon>Metazoa</taxon>
        <taxon>Chordata</taxon>
        <taxon>Tunicata</taxon>
        <taxon>Ascidiacea</taxon>
        <taxon>Phlebobranchia</taxon>
        <taxon>Cionidae</taxon>
        <taxon>Ciona</taxon>
    </lineage>
</organism>
<reference evidence="7" key="2">
    <citation type="submission" date="2025-08" db="UniProtKB">
        <authorList>
            <consortium name="Ensembl"/>
        </authorList>
    </citation>
    <scope>IDENTIFICATION</scope>
</reference>
<dbReference type="Pfam" id="PF01553">
    <property type="entry name" value="Acyltransferase"/>
    <property type="match status" value="1"/>
</dbReference>
<keyword evidence="8" id="KW-1185">Reference proteome</keyword>
<dbReference type="GO" id="GO:0016746">
    <property type="term" value="F:acyltransferase activity"/>
    <property type="evidence" value="ECO:0007669"/>
    <property type="project" value="UniProtKB-KW"/>
</dbReference>
<evidence type="ECO:0000259" key="6">
    <source>
        <dbReference type="SMART" id="SM00563"/>
    </source>
</evidence>
<keyword evidence="3" id="KW-0443">Lipid metabolism</keyword>
<evidence type="ECO:0000256" key="5">
    <source>
        <dbReference type="SAM" id="Phobius"/>
    </source>
</evidence>
<keyword evidence="2" id="KW-0808">Transferase</keyword>
<name>H2YXC2_CIOSA</name>
<dbReference type="GO" id="GO:0036149">
    <property type="term" value="P:phosphatidylinositol acyl-chain remodeling"/>
    <property type="evidence" value="ECO:0007669"/>
    <property type="project" value="TreeGrafter"/>
</dbReference>
<dbReference type="InterPro" id="IPR002123">
    <property type="entry name" value="Plipid/glycerol_acylTrfase"/>
</dbReference>
<keyword evidence="3" id="KW-1208">Phospholipid metabolism</keyword>
<feature type="transmembrane region" description="Helical" evidence="5">
    <location>
        <begin position="352"/>
        <end position="371"/>
    </location>
</feature>
<proteinExistence type="inferred from homology"/>
<evidence type="ECO:0000256" key="2">
    <source>
        <dbReference type="ARBA" id="ARBA00022679"/>
    </source>
</evidence>
<dbReference type="Pfam" id="PF16076">
    <property type="entry name" value="Acyltransf_C"/>
    <property type="match status" value="1"/>
</dbReference>
<reference evidence="7" key="3">
    <citation type="submission" date="2025-09" db="UniProtKB">
        <authorList>
            <consortium name="Ensembl"/>
        </authorList>
    </citation>
    <scope>IDENTIFICATION</scope>
</reference>
<evidence type="ECO:0000313" key="8">
    <source>
        <dbReference type="Proteomes" id="UP000007875"/>
    </source>
</evidence>
<dbReference type="CDD" id="cd07990">
    <property type="entry name" value="LPLAT_LCLAT1-like"/>
    <property type="match status" value="1"/>
</dbReference>
<dbReference type="eggNOG" id="KOG1505">
    <property type="taxonomic scope" value="Eukaryota"/>
</dbReference>
<dbReference type="Proteomes" id="UP000007875">
    <property type="component" value="Unassembled WGS sequence"/>
</dbReference>
<dbReference type="GeneTree" id="ENSGT00950000182836"/>
<dbReference type="OMA" id="HRSTVDW"/>
<feature type="transmembrane region" description="Helical" evidence="5">
    <location>
        <begin position="20"/>
        <end position="40"/>
    </location>
</feature>
<comment type="similarity">
    <text evidence="1">Belongs to the 1-acyl-sn-glycerol-3-phosphate acyltransferase family.</text>
</comment>
<evidence type="ECO:0000256" key="3">
    <source>
        <dbReference type="ARBA" id="ARBA00023264"/>
    </source>
</evidence>
<keyword evidence="5" id="KW-1133">Transmembrane helix</keyword>
<dbReference type="SMART" id="SM00563">
    <property type="entry name" value="PlsC"/>
    <property type="match status" value="1"/>
</dbReference>
<dbReference type="SUPFAM" id="SSF69593">
    <property type="entry name" value="Glycerol-3-phosphate (1)-acyltransferase"/>
    <property type="match status" value="1"/>
</dbReference>
<dbReference type="FunCoup" id="H2YXC2">
    <property type="interactions" value="11"/>
</dbReference>
<dbReference type="PANTHER" id="PTHR10983">
    <property type="entry name" value="1-ACYLGLYCEROL-3-PHOSPHATE ACYLTRANSFERASE-RELATED"/>
    <property type="match status" value="1"/>
</dbReference>
<dbReference type="GO" id="GO:0005739">
    <property type="term" value="C:mitochondrion"/>
    <property type="evidence" value="ECO:0007669"/>
    <property type="project" value="TreeGrafter"/>
</dbReference>